<evidence type="ECO:0000313" key="1">
    <source>
        <dbReference type="EMBL" id="CAI9940998.1"/>
    </source>
</evidence>
<dbReference type="EMBL" id="CAXDID020000255">
    <property type="protein sequence ID" value="CAL6065498.1"/>
    <property type="molecule type" value="Genomic_DNA"/>
</dbReference>
<proteinExistence type="predicted"/>
<organism evidence="1">
    <name type="scientific">Hexamita inflata</name>
    <dbReference type="NCBI Taxonomy" id="28002"/>
    <lineage>
        <taxon>Eukaryota</taxon>
        <taxon>Metamonada</taxon>
        <taxon>Diplomonadida</taxon>
        <taxon>Hexamitidae</taxon>
        <taxon>Hexamitinae</taxon>
        <taxon>Hexamita</taxon>
    </lineage>
</organism>
<protein>
    <submittedName>
        <fullName evidence="2">Hypothetical_protein</fullName>
    </submittedName>
</protein>
<keyword evidence="3" id="KW-1185">Reference proteome</keyword>
<dbReference type="EMBL" id="CATOUU010000686">
    <property type="protein sequence ID" value="CAI9940998.1"/>
    <property type="molecule type" value="Genomic_DNA"/>
</dbReference>
<evidence type="ECO:0000313" key="3">
    <source>
        <dbReference type="Proteomes" id="UP001642409"/>
    </source>
</evidence>
<name>A0AA86PPE7_9EUKA</name>
<evidence type="ECO:0000313" key="2">
    <source>
        <dbReference type="EMBL" id="CAL6065498.1"/>
    </source>
</evidence>
<accession>A0AA86PPE7</accession>
<sequence length="229" mass="25950">MFSIVDTHNRNYLTLNYIQGIDTGIYFSANLTNSLYQEIRINGLKNSYTPFSDYELLSRTKTLHLTNCLLDLNKLQGEFSSLHLTDCKCFNNFVCSVHGLNTINTQLIVEQLKHLSTNSQFNIANNSLQFDFENSFQLENTVTNLTLNDCKINLSHFNGVFISVFLRNCDLFNVALNFKAKSVYISSCTCKAIGLESLQCETLQLFGQSKSKSAFEIPLTQEQSDQKTG</sequence>
<gene>
    <name evidence="1" type="ORF">HINF_LOCUS28643</name>
    <name evidence="2" type="ORF">HINF_LOCUS51870</name>
</gene>
<reference evidence="2 3" key="2">
    <citation type="submission" date="2024-07" db="EMBL/GenBank/DDBJ databases">
        <authorList>
            <person name="Akdeniz Z."/>
        </authorList>
    </citation>
    <scope>NUCLEOTIDE SEQUENCE [LARGE SCALE GENOMIC DNA]</scope>
</reference>
<dbReference type="AlphaFoldDB" id="A0AA86PPE7"/>
<reference evidence="1" key="1">
    <citation type="submission" date="2023-06" db="EMBL/GenBank/DDBJ databases">
        <authorList>
            <person name="Kurt Z."/>
        </authorList>
    </citation>
    <scope>NUCLEOTIDE SEQUENCE</scope>
</reference>
<comment type="caution">
    <text evidence="1">The sequence shown here is derived from an EMBL/GenBank/DDBJ whole genome shotgun (WGS) entry which is preliminary data.</text>
</comment>
<dbReference type="Proteomes" id="UP001642409">
    <property type="component" value="Unassembled WGS sequence"/>
</dbReference>